<accession>A0A7T0G0B4</accession>
<organism evidence="3 4">
    <name type="scientific">Candidatus Nitronauta litoralis</name>
    <dbReference type="NCBI Taxonomy" id="2705533"/>
    <lineage>
        <taxon>Bacteria</taxon>
        <taxon>Pseudomonadati</taxon>
        <taxon>Nitrospinota/Tectimicrobiota group</taxon>
        <taxon>Nitrospinota</taxon>
        <taxon>Nitrospinia</taxon>
        <taxon>Nitrospinales</taxon>
        <taxon>Nitrospinaceae</taxon>
        <taxon>Candidatus Nitronauta</taxon>
    </lineage>
</organism>
<proteinExistence type="predicted"/>
<name>A0A7T0G0B4_9BACT</name>
<keyword evidence="1" id="KW-1133">Transmembrane helix</keyword>
<gene>
    <name evidence="3" type="ORF">G3M70_10045</name>
</gene>
<dbReference type="InterPro" id="IPR025328">
    <property type="entry name" value="DUF4234"/>
</dbReference>
<feature type="transmembrane region" description="Helical" evidence="1">
    <location>
        <begin position="179"/>
        <end position="196"/>
    </location>
</feature>
<evidence type="ECO:0000313" key="3">
    <source>
        <dbReference type="EMBL" id="QPJ62194.1"/>
    </source>
</evidence>
<keyword evidence="1" id="KW-0812">Transmembrane</keyword>
<protein>
    <submittedName>
        <fullName evidence="3">DUF4234 domain-containing protein</fullName>
    </submittedName>
</protein>
<dbReference type="Proteomes" id="UP000594688">
    <property type="component" value="Chromosome"/>
</dbReference>
<feature type="transmembrane region" description="Helical" evidence="1">
    <location>
        <begin position="140"/>
        <end position="159"/>
    </location>
</feature>
<feature type="domain" description="DUF4234" evidence="2">
    <location>
        <begin position="139"/>
        <end position="230"/>
    </location>
</feature>
<feature type="transmembrane region" description="Helical" evidence="1">
    <location>
        <begin position="238"/>
        <end position="259"/>
    </location>
</feature>
<evidence type="ECO:0000313" key="4">
    <source>
        <dbReference type="Proteomes" id="UP000594688"/>
    </source>
</evidence>
<dbReference type="EMBL" id="CP048685">
    <property type="protein sequence ID" value="QPJ62194.1"/>
    <property type="molecule type" value="Genomic_DNA"/>
</dbReference>
<dbReference type="Pfam" id="PF14018">
    <property type="entry name" value="DUF4234"/>
    <property type="match status" value="1"/>
</dbReference>
<evidence type="ECO:0000259" key="2">
    <source>
        <dbReference type="Pfam" id="PF14018"/>
    </source>
</evidence>
<feature type="transmembrane region" description="Helical" evidence="1">
    <location>
        <begin position="208"/>
        <end position="226"/>
    </location>
</feature>
<evidence type="ECO:0000256" key="1">
    <source>
        <dbReference type="SAM" id="Phobius"/>
    </source>
</evidence>
<feature type="transmembrane region" description="Helical" evidence="1">
    <location>
        <begin position="287"/>
        <end position="310"/>
    </location>
</feature>
<sequence length="418" mass="46546">MPVFIKFKGWSGKDVARSTQQLSKVFKLKTKQSETVMELLATGRTWKYGVPVDDGKAGQAKTFFQKLGFEIELLPALKPEPAVATVQAANVAVSPASPPSNTISEKDFEVPGVNWVLEDAPELIEKNDDRRLLDIKRTPVLLVIFLGVITLGLYNVFWFLSRLPSINNLDSKNKLSPGLLQALFVLTGSLVVFDVLELAFDIKFGIDLIQIFVALTVYILFVFQAFKVRRILLDHFDANLSGLKLISGALTLFLGNIYLQYKINGIHDWYAREEEGELKMRGDGPAWTWFVIFFIVMPIAVMVYFALAFFEDFDTGDEVTGGLMAGFQLGSYYAACDSFWQEKGDEQICTPDVAADSDLPYVENPKIIITGSGTRATFYAEAVYEGSDSIYSINGEGEVTLKEGDESFIINFDEKSSP</sequence>
<dbReference type="AlphaFoldDB" id="A0A7T0G0B4"/>
<reference evidence="3 4" key="1">
    <citation type="submission" date="2020-02" db="EMBL/GenBank/DDBJ databases">
        <title>Genomic and physiological characterization of two novel Nitrospinaceae genera.</title>
        <authorList>
            <person name="Mueller A.J."/>
            <person name="Jung M.-Y."/>
            <person name="Strachan C.R."/>
            <person name="Herbold C.W."/>
            <person name="Kirkegaard R.H."/>
            <person name="Daims H."/>
        </authorList>
    </citation>
    <scope>NUCLEOTIDE SEQUENCE [LARGE SCALE GENOMIC DNA]</scope>
    <source>
        <strain evidence="3">EB</strain>
    </source>
</reference>
<dbReference type="KEGG" id="nli:G3M70_10045"/>
<keyword evidence="1" id="KW-0472">Membrane</keyword>